<gene>
    <name evidence="3" type="ORF">BaRGS_00038552</name>
</gene>
<proteinExistence type="predicted"/>
<feature type="compositionally biased region" description="Polar residues" evidence="1">
    <location>
        <begin position="288"/>
        <end position="304"/>
    </location>
</feature>
<feature type="region of interest" description="Disordered" evidence="1">
    <location>
        <begin position="284"/>
        <end position="333"/>
    </location>
</feature>
<keyword evidence="2" id="KW-0472">Membrane</keyword>
<keyword evidence="2" id="KW-0812">Transmembrane</keyword>
<reference evidence="3 4" key="1">
    <citation type="journal article" date="2023" name="Sci. Data">
        <title>Genome assembly of the Korean intertidal mud-creeper Batillaria attramentaria.</title>
        <authorList>
            <person name="Patra A.K."/>
            <person name="Ho P.T."/>
            <person name="Jun S."/>
            <person name="Lee S.J."/>
            <person name="Kim Y."/>
            <person name="Won Y.J."/>
        </authorList>
    </citation>
    <scope>NUCLEOTIDE SEQUENCE [LARGE SCALE GENOMIC DNA]</scope>
    <source>
        <strain evidence="3">Wonlab-2016</strain>
    </source>
</reference>
<evidence type="ECO:0000256" key="2">
    <source>
        <dbReference type="SAM" id="Phobius"/>
    </source>
</evidence>
<evidence type="ECO:0000313" key="4">
    <source>
        <dbReference type="Proteomes" id="UP001519460"/>
    </source>
</evidence>
<keyword evidence="2" id="KW-1133">Transmembrane helix</keyword>
<protein>
    <submittedName>
        <fullName evidence="3">Uncharacterized protein</fullName>
    </submittedName>
</protein>
<keyword evidence="4" id="KW-1185">Reference proteome</keyword>
<comment type="caution">
    <text evidence="3">The sequence shown here is derived from an EMBL/GenBank/DDBJ whole genome shotgun (WGS) entry which is preliminary data.</text>
</comment>
<dbReference type="AlphaFoldDB" id="A0ABD0J5H6"/>
<name>A0ABD0J5H6_9CAEN</name>
<feature type="compositionally biased region" description="Low complexity" evidence="1">
    <location>
        <begin position="181"/>
        <end position="192"/>
    </location>
</feature>
<feature type="compositionally biased region" description="Polar residues" evidence="1">
    <location>
        <begin position="165"/>
        <end position="180"/>
    </location>
</feature>
<accession>A0ABD0J5H6</accession>
<organism evidence="3 4">
    <name type="scientific">Batillaria attramentaria</name>
    <dbReference type="NCBI Taxonomy" id="370345"/>
    <lineage>
        <taxon>Eukaryota</taxon>
        <taxon>Metazoa</taxon>
        <taxon>Spiralia</taxon>
        <taxon>Lophotrochozoa</taxon>
        <taxon>Mollusca</taxon>
        <taxon>Gastropoda</taxon>
        <taxon>Caenogastropoda</taxon>
        <taxon>Sorbeoconcha</taxon>
        <taxon>Cerithioidea</taxon>
        <taxon>Batillariidae</taxon>
        <taxon>Batillaria</taxon>
    </lineage>
</organism>
<dbReference type="Proteomes" id="UP001519460">
    <property type="component" value="Unassembled WGS sequence"/>
</dbReference>
<feature type="transmembrane region" description="Helical" evidence="2">
    <location>
        <begin position="199"/>
        <end position="225"/>
    </location>
</feature>
<evidence type="ECO:0000256" key="1">
    <source>
        <dbReference type="SAM" id="MobiDB-lite"/>
    </source>
</evidence>
<evidence type="ECO:0000313" key="3">
    <source>
        <dbReference type="EMBL" id="KAK7462023.1"/>
    </source>
</evidence>
<sequence length="333" mass="36684">MRSSPKCEHFCSSDTVDPCVQYRDSDESSVTILHTWKPGSSESCICHIESKKQYFTYRGIVTGNITLHARVDNGDLQPVIFPSTSGLTTDFIEIIFSAHPGDRTTTETSQLIIEAEEPLRLTCSTLSVPPRPTGRTETTRTLSVLPRLTGTTETAQALSVPPRLTGTTETAQTLSIPQGPTGTTETTHTEGNTADDNTIWIIVGAVGIGVVVIGASVAIAIVVYIRIKRGRNYERPLPRRQMEITMYTGLVPESLRERNLATVRNPDTASHIYSEVDEHRMRNMQVDGPSQPNLQQVSSQNQSEISRHQASGPMDDIETDDDGYLRPFARSQV</sequence>
<dbReference type="EMBL" id="JACVVK020000627">
    <property type="protein sequence ID" value="KAK7462023.1"/>
    <property type="molecule type" value="Genomic_DNA"/>
</dbReference>
<feature type="region of interest" description="Disordered" evidence="1">
    <location>
        <begin position="164"/>
        <end position="192"/>
    </location>
</feature>